<dbReference type="GeneID" id="94428466"/>
<dbReference type="EMBL" id="MIGC01002434">
    <property type="protein sequence ID" value="PHJ21086.1"/>
    <property type="molecule type" value="Genomic_DNA"/>
</dbReference>
<name>A0A2C6KZ98_9APIC</name>
<sequence length="41" mass="5037">MRREKKERERMCVSVSFALFFLLLHRERGVTKKLLQKTRQS</sequence>
<evidence type="ECO:0000313" key="2">
    <source>
        <dbReference type="Proteomes" id="UP000221165"/>
    </source>
</evidence>
<dbReference type="VEuPathDB" id="ToxoDB:CSUI_005076"/>
<dbReference type="AlphaFoldDB" id="A0A2C6KZ98"/>
<reference evidence="1 2" key="1">
    <citation type="journal article" date="2017" name="Int. J. Parasitol.">
        <title>The genome of the protozoan parasite Cystoisospora suis and a reverse vaccinology approach to identify vaccine candidates.</title>
        <authorList>
            <person name="Palmieri N."/>
            <person name="Shrestha A."/>
            <person name="Ruttkowski B."/>
            <person name="Beck T."/>
            <person name="Vogl C."/>
            <person name="Tomley F."/>
            <person name="Blake D.P."/>
            <person name="Joachim A."/>
        </authorList>
    </citation>
    <scope>NUCLEOTIDE SEQUENCE [LARGE SCALE GENOMIC DNA]</scope>
    <source>
        <strain evidence="1 2">Wien I</strain>
    </source>
</reference>
<proteinExistence type="predicted"/>
<accession>A0A2C6KZ98</accession>
<organism evidence="1 2">
    <name type="scientific">Cystoisospora suis</name>
    <dbReference type="NCBI Taxonomy" id="483139"/>
    <lineage>
        <taxon>Eukaryota</taxon>
        <taxon>Sar</taxon>
        <taxon>Alveolata</taxon>
        <taxon>Apicomplexa</taxon>
        <taxon>Conoidasida</taxon>
        <taxon>Coccidia</taxon>
        <taxon>Eucoccidiorida</taxon>
        <taxon>Eimeriorina</taxon>
        <taxon>Sarcocystidae</taxon>
        <taxon>Cystoisospora</taxon>
    </lineage>
</organism>
<protein>
    <submittedName>
        <fullName evidence="1">Uncharacterized protein</fullName>
    </submittedName>
</protein>
<evidence type="ECO:0000313" key="1">
    <source>
        <dbReference type="EMBL" id="PHJ21086.1"/>
    </source>
</evidence>
<comment type="caution">
    <text evidence="1">The sequence shown here is derived from an EMBL/GenBank/DDBJ whole genome shotgun (WGS) entry which is preliminary data.</text>
</comment>
<gene>
    <name evidence="1" type="ORF">CSUI_005076</name>
</gene>
<dbReference type="Proteomes" id="UP000221165">
    <property type="component" value="Unassembled WGS sequence"/>
</dbReference>
<dbReference type="RefSeq" id="XP_067922770.1">
    <property type="nucleotide sequence ID" value="XM_068065255.1"/>
</dbReference>
<keyword evidence="2" id="KW-1185">Reference proteome</keyword>